<evidence type="ECO:0000313" key="2">
    <source>
        <dbReference type="Proteomes" id="UP000460272"/>
    </source>
</evidence>
<dbReference type="Proteomes" id="UP000460272">
    <property type="component" value="Unassembled WGS sequence"/>
</dbReference>
<comment type="caution">
    <text evidence="1">The sequence shown here is derived from an EMBL/GenBank/DDBJ whole genome shotgun (WGS) entry which is preliminary data.</text>
</comment>
<accession>A0A6P2BSD3</accession>
<dbReference type="EMBL" id="RPFW01000006">
    <property type="protein sequence ID" value="TVZ01924.1"/>
    <property type="molecule type" value="Genomic_DNA"/>
</dbReference>
<dbReference type="AlphaFoldDB" id="A0A6P2BSD3"/>
<dbReference type="RefSeq" id="WP_145858875.1">
    <property type="nucleotide sequence ID" value="NZ_RPFW01000006.1"/>
</dbReference>
<name>A0A6P2BSD3_9ACTN</name>
<proteinExistence type="predicted"/>
<dbReference type="OrthoDB" id="4542805at2"/>
<reference evidence="1 2" key="1">
    <citation type="submission" date="2018-11" db="EMBL/GenBank/DDBJ databases">
        <title>Trebonia kvetii gen.nov., sp.nov., a novel acidophilic actinobacterium, and proposal of the new actinobacterial family Treboniaceae fam. nov.</title>
        <authorList>
            <person name="Rapoport D."/>
            <person name="Sagova-Mareckova M."/>
            <person name="Sedlacek I."/>
            <person name="Provaznik J."/>
            <person name="Kralova S."/>
            <person name="Pavlinic D."/>
            <person name="Benes V."/>
            <person name="Kopecky J."/>
        </authorList>
    </citation>
    <scope>NUCLEOTIDE SEQUENCE [LARGE SCALE GENOMIC DNA]</scope>
    <source>
        <strain evidence="1 2">15Tr583</strain>
    </source>
</reference>
<protein>
    <submittedName>
        <fullName evidence="1">Uncharacterized protein</fullName>
    </submittedName>
</protein>
<keyword evidence="2" id="KW-1185">Reference proteome</keyword>
<evidence type="ECO:0000313" key="1">
    <source>
        <dbReference type="EMBL" id="TVZ01924.1"/>
    </source>
</evidence>
<organism evidence="1 2">
    <name type="scientific">Trebonia kvetii</name>
    <dbReference type="NCBI Taxonomy" id="2480626"/>
    <lineage>
        <taxon>Bacteria</taxon>
        <taxon>Bacillati</taxon>
        <taxon>Actinomycetota</taxon>
        <taxon>Actinomycetes</taxon>
        <taxon>Streptosporangiales</taxon>
        <taxon>Treboniaceae</taxon>
        <taxon>Trebonia</taxon>
    </lineage>
</organism>
<gene>
    <name evidence="1" type="ORF">EAS64_31290</name>
</gene>
<sequence>MTTMTARPASSATRIHADHTVLKHFGDWTADRAFHVRSRKSTVLLDLRAAGRDEIELLLELDGSTLTLLLADDAAVEQWDLHFAGRGRVKDDQAPELPATVRLHGRATASRVIVRRGGTAELYSLASLARLREAHRIHRTAERSDAGQNA</sequence>